<comment type="caution">
    <text evidence="3">The sequence shown here is derived from an EMBL/GenBank/DDBJ whole genome shotgun (WGS) entry which is preliminary data.</text>
</comment>
<dbReference type="PROSITE" id="PS50943">
    <property type="entry name" value="HTH_CROC1"/>
    <property type="match status" value="1"/>
</dbReference>
<gene>
    <name evidence="3" type="ORF">GCM10022223_07630</name>
</gene>
<proteinExistence type="predicted"/>
<evidence type="ECO:0000313" key="4">
    <source>
        <dbReference type="Proteomes" id="UP001501074"/>
    </source>
</evidence>
<feature type="domain" description="HTH cro/C1-type" evidence="2">
    <location>
        <begin position="17"/>
        <end position="67"/>
    </location>
</feature>
<accession>A0ABP6Z2I5</accession>
<feature type="region of interest" description="Disordered" evidence="1">
    <location>
        <begin position="29"/>
        <end position="52"/>
    </location>
</feature>
<protein>
    <recommendedName>
        <fullName evidence="2">HTH cro/C1-type domain-containing protein</fullName>
    </recommendedName>
</protein>
<evidence type="ECO:0000256" key="1">
    <source>
        <dbReference type="SAM" id="MobiDB-lite"/>
    </source>
</evidence>
<organism evidence="3 4">
    <name type="scientific">Kineosporia mesophila</name>
    <dbReference type="NCBI Taxonomy" id="566012"/>
    <lineage>
        <taxon>Bacteria</taxon>
        <taxon>Bacillati</taxon>
        <taxon>Actinomycetota</taxon>
        <taxon>Actinomycetes</taxon>
        <taxon>Kineosporiales</taxon>
        <taxon>Kineosporiaceae</taxon>
        <taxon>Kineosporia</taxon>
    </lineage>
</organism>
<keyword evidence="4" id="KW-1185">Reference proteome</keyword>
<reference evidence="4" key="1">
    <citation type="journal article" date="2019" name="Int. J. Syst. Evol. Microbiol.">
        <title>The Global Catalogue of Microorganisms (GCM) 10K type strain sequencing project: providing services to taxonomists for standard genome sequencing and annotation.</title>
        <authorList>
            <consortium name="The Broad Institute Genomics Platform"/>
            <consortium name="The Broad Institute Genome Sequencing Center for Infectious Disease"/>
            <person name="Wu L."/>
            <person name="Ma J."/>
        </authorList>
    </citation>
    <scope>NUCLEOTIDE SEQUENCE [LARGE SCALE GENOMIC DNA]</scope>
    <source>
        <strain evidence="4">JCM 16902</strain>
    </source>
</reference>
<name>A0ABP6Z2I5_9ACTN</name>
<dbReference type="Proteomes" id="UP001501074">
    <property type="component" value="Unassembled WGS sequence"/>
</dbReference>
<dbReference type="EMBL" id="BAAAZO010000001">
    <property type="protein sequence ID" value="GAA3594986.1"/>
    <property type="molecule type" value="Genomic_DNA"/>
</dbReference>
<dbReference type="SUPFAM" id="SSF47413">
    <property type="entry name" value="lambda repressor-like DNA-binding domains"/>
    <property type="match status" value="1"/>
</dbReference>
<dbReference type="InterPro" id="IPR010982">
    <property type="entry name" value="Lambda_DNA-bd_dom_sf"/>
</dbReference>
<dbReference type="InterPro" id="IPR001387">
    <property type="entry name" value="Cro/C1-type_HTH"/>
</dbReference>
<dbReference type="Gene3D" id="1.10.260.40">
    <property type="entry name" value="lambda repressor-like DNA-binding domains"/>
    <property type="match status" value="1"/>
</dbReference>
<dbReference type="Pfam" id="PF01381">
    <property type="entry name" value="HTH_3"/>
    <property type="match status" value="1"/>
</dbReference>
<evidence type="ECO:0000259" key="2">
    <source>
        <dbReference type="PROSITE" id="PS50943"/>
    </source>
</evidence>
<sequence>MPQRQTGLVVGPQPDRRHELTLSQTQLPESTGIPQAGISRFENGRGNPTGSTIQKLREIPETDMVFKARTH</sequence>
<evidence type="ECO:0000313" key="3">
    <source>
        <dbReference type="EMBL" id="GAA3594986.1"/>
    </source>
</evidence>
<dbReference type="CDD" id="cd00093">
    <property type="entry name" value="HTH_XRE"/>
    <property type="match status" value="1"/>
</dbReference>